<keyword evidence="3" id="KW-1185">Reference proteome</keyword>
<proteinExistence type="predicted"/>
<keyword evidence="1" id="KW-0732">Signal</keyword>
<sequence>MDLAPTGSGLLGAGALLLQLAGLEAFQLLTCCDDASRGNIHQTTTKQDLKWVLRENRNPKRKSYPDFPPLCSNHRHLASWPSLSNTDNNIQNVYSLFRVLYKPGHAMLSTAEFDMGLYKYLSTRGEGMGNGNWD</sequence>
<organism evidence="2 3">
    <name type="scientific">Aspergillus heteromorphus CBS 117.55</name>
    <dbReference type="NCBI Taxonomy" id="1448321"/>
    <lineage>
        <taxon>Eukaryota</taxon>
        <taxon>Fungi</taxon>
        <taxon>Dikarya</taxon>
        <taxon>Ascomycota</taxon>
        <taxon>Pezizomycotina</taxon>
        <taxon>Eurotiomycetes</taxon>
        <taxon>Eurotiomycetidae</taxon>
        <taxon>Eurotiales</taxon>
        <taxon>Aspergillaceae</taxon>
        <taxon>Aspergillus</taxon>
        <taxon>Aspergillus subgen. Circumdati</taxon>
    </lineage>
</organism>
<dbReference type="GeneID" id="37060970"/>
<comment type="caution">
    <text evidence="2">The sequence shown here is derived from an EMBL/GenBank/DDBJ whole genome shotgun (WGS) entry which is preliminary data.</text>
</comment>
<evidence type="ECO:0000313" key="2">
    <source>
        <dbReference type="EMBL" id="PWY86162.1"/>
    </source>
</evidence>
<accession>A0A317WLG6</accession>
<evidence type="ECO:0000256" key="1">
    <source>
        <dbReference type="SAM" id="SignalP"/>
    </source>
</evidence>
<dbReference type="RefSeq" id="XP_025400714.1">
    <property type="nucleotide sequence ID" value="XM_025538733.1"/>
</dbReference>
<dbReference type="EMBL" id="MSFL01000008">
    <property type="protein sequence ID" value="PWY86162.1"/>
    <property type="molecule type" value="Genomic_DNA"/>
</dbReference>
<feature type="signal peptide" evidence="1">
    <location>
        <begin position="1"/>
        <end position="25"/>
    </location>
</feature>
<dbReference type="Proteomes" id="UP000247233">
    <property type="component" value="Unassembled WGS sequence"/>
</dbReference>
<reference evidence="2 3" key="1">
    <citation type="submission" date="2016-12" db="EMBL/GenBank/DDBJ databases">
        <title>The genomes of Aspergillus section Nigri reveals drivers in fungal speciation.</title>
        <authorList>
            <consortium name="DOE Joint Genome Institute"/>
            <person name="Vesth T.C."/>
            <person name="Nybo J."/>
            <person name="Theobald S."/>
            <person name="Brandl J."/>
            <person name="Frisvad J.C."/>
            <person name="Nielsen K.F."/>
            <person name="Lyhne E.K."/>
            <person name="Kogle M.E."/>
            <person name="Kuo A."/>
            <person name="Riley R."/>
            <person name="Clum A."/>
            <person name="Nolan M."/>
            <person name="Lipzen A."/>
            <person name="Salamov A."/>
            <person name="Henrissat B."/>
            <person name="Wiebenga A."/>
            <person name="De Vries R.P."/>
            <person name="Grigoriev I.V."/>
            <person name="Mortensen U.H."/>
            <person name="Andersen M.R."/>
            <person name="Baker S.E."/>
        </authorList>
    </citation>
    <scope>NUCLEOTIDE SEQUENCE [LARGE SCALE GENOMIC DNA]</scope>
    <source>
        <strain evidence="2 3">CBS 117.55</strain>
    </source>
</reference>
<name>A0A317WLG6_9EURO</name>
<dbReference type="VEuPathDB" id="FungiDB:BO70DRAFT_222251"/>
<evidence type="ECO:0000313" key="3">
    <source>
        <dbReference type="Proteomes" id="UP000247233"/>
    </source>
</evidence>
<protein>
    <submittedName>
        <fullName evidence="2">Uncharacterized protein</fullName>
    </submittedName>
</protein>
<feature type="chain" id="PRO_5016287337" evidence="1">
    <location>
        <begin position="26"/>
        <end position="134"/>
    </location>
</feature>
<gene>
    <name evidence="2" type="ORF">BO70DRAFT_222251</name>
</gene>
<dbReference type="AlphaFoldDB" id="A0A317WLG6"/>